<feature type="domain" description="SusD-like N-terminal" evidence="7">
    <location>
        <begin position="59"/>
        <end position="207"/>
    </location>
</feature>
<keyword evidence="3" id="KW-0732">Signal</keyword>
<dbReference type="PROSITE" id="PS51257">
    <property type="entry name" value="PROKAR_LIPOPROTEIN"/>
    <property type="match status" value="1"/>
</dbReference>
<dbReference type="SUPFAM" id="SSF48452">
    <property type="entry name" value="TPR-like"/>
    <property type="match status" value="1"/>
</dbReference>
<evidence type="ECO:0000259" key="6">
    <source>
        <dbReference type="Pfam" id="PF07980"/>
    </source>
</evidence>
<protein>
    <recommendedName>
        <fullName evidence="9">RagB/SusD family nutrient uptake outer membrane protein</fullName>
    </recommendedName>
</protein>
<dbReference type="Gene3D" id="1.25.40.390">
    <property type="match status" value="1"/>
</dbReference>
<name>A0A212JCS2_9BACT</name>
<evidence type="ECO:0000256" key="3">
    <source>
        <dbReference type="ARBA" id="ARBA00022729"/>
    </source>
</evidence>
<proteinExistence type="inferred from homology"/>
<evidence type="ECO:0008006" key="9">
    <source>
        <dbReference type="Google" id="ProtNLM"/>
    </source>
</evidence>
<dbReference type="InterPro" id="IPR033985">
    <property type="entry name" value="SusD-like_N"/>
</dbReference>
<accession>A0A212JCS2</accession>
<evidence type="ECO:0000256" key="1">
    <source>
        <dbReference type="ARBA" id="ARBA00004442"/>
    </source>
</evidence>
<feature type="domain" description="RagB/SusD" evidence="6">
    <location>
        <begin position="269"/>
        <end position="562"/>
    </location>
</feature>
<evidence type="ECO:0000259" key="7">
    <source>
        <dbReference type="Pfam" id="PF14322"/>
    </source>
</evidence>
<dbReference type="InterPro" id="IPR011990">
    <property type="entry name" value="TPR-like_helical_dom_sf"/>
</dbReference>
<gene>
    <name evidence="8" type="ORF">KL86DYS1_11864</name>
</gene>
<dbReference type="Pfam" id="PF07980">
    <property type="entry name" value="SusD_RagB"/>
    <property type="match status" value="1"/>
</dbReference>
<dbReference type="InterPro" id="IPR012944">
    <property type="entry name" value="SusD_RagB_dom"/>
</dbReference>
<organism evidence="8">
    <name type="scientific">uncultured Dysgonomonas sp</name>
    <dbReference type="NCBI Taxonomy" id="206096"/>
    <lineage>
        <taxon>Bacteria</taxon>
        <taxon>Pseudomonadati</taxon>
        <taxon>Bacteroidota</taxon>
        <taxon>Bacteroidia</taxon>
        <taxon>Bacteroidales</taxon>
        <taxon>Dysgonomonadaceae</taxon>
        <taxon>Dysgonomonas</taxon>
        <taxon>environmental samples</taxon>
    </lineage>
</organism>
<dbReference type="Pfam" id="PF14322">
    <property type="entry name" value="SusD-like_3"/>
    <property type="match status" value="1"/>
</dbReference>
<evidence type="ECO:0000256" key="5">
    <source>
        <dbReference type="ARBA" id="ARBA00023237"/>
    </source>
</evidence>
<evidence type="ECO:0000313" key="8">
    <source>
        <dbReference type="EMBL" id="SBV97263.1"/>
    </source>
</evidence>
<keyword evidence="5" id="KW-0998">Cell outer membrane</keyword>
<comment type="similarity">
    <text evidence="2">Belongs to the SusD family.</text>
</comment>
<sequence>MKRTIIYIFITLLLTSCYDMDLNPLSEGSSENWYTTEEELMMSVRSLYNIAYWSLDDDSYTDDWTNRNEVNNITGGTIDGLSSIPTTTWTNKYAAIGRANELLANLDKARELGVPADLVKKLEAEAKLVKAIQHASLVAHYGDVVYVSHTIPSISEAFKIGRTDKKEVMRYVYEDFDNAIAVLDKEIEGEIRANSKGVAYAFKARAALYVGDYAIAADAAKKCIDLGVYSLHNDFTEIFLSSTKSNKEFILTRPRSIEQSIYIGTQAFTPRTAGGWGQYVPSWDLLCAFLCTDGKPIDESPLFNPREPFLNRDPRCTKTIVEFKTRHVGIEYNPHPDALTVLNYNTGAQIKNTDNRAVAQYASYNGLVWKKWVDDTWNQNGHKADKNEIVMRYADVLLMYAEAKIELGEIDQTVLNAINDIRARAYGVERTQTTAYPSVATTDATKLRKIVRLERRMEFAFEGLRYMDIIRWKLAEKVLNLPIYGLLDPANLKSDVVDEGLWFFSETPKIDEDGITDFSSLYQNQKIKLLVERKFDANRQYLWPIPSKEILINDNIKQNPGY</sequence>
<keyword evidence="4" id="KW-0472">Membrane</keyword>
<evidence type="ECO:0000256" key="4">
    <source>
        <dbReference type="ARBA" id="ARBA00023136"/>
    </source>
</evidence>
<comment type="subcellular location">
    <subcellularLocation>
        <location evidence="1">Cell outer membrane</location>
    </subcellularLocation>
</comment>
<evidence type="ECO:0000256" key="2">
    <source>
        <dbReference type="ARBA" id="ARBA00006275"/>
    </source>
</evidence>
<dbReference type="GO" id="GO:0009279">
    <property type="term" value="C:cell outer membrane"/>
    <property type="evidence" value="ECO:0007669"/>
    <property type="project" value="UniProtKB-SubCell"/>
</dbReference>
<reference evidence="8" key="1">
    <citation type="submission" date="2016-04" db="EMBL/GenBank/DDBJ databases">
        <authorList>
            <person name="Evans L.H."/>
            <person name="Alamgir A."/>
            <person name="Owens N."/>
            <person name="Weber N.D."/>
            <person name="Virtaneva K."/>
            <person name="Barbian K."/>
            <person name="Babar A."/>
            <person name="Rosenke K."/>
        </authorList>
    </citation>
    <scope>NUCLEOTIDE SEQUENCE</scope>
    <source>
        <strain evidence="8">86-1</strain>
    </source>
</reference>
<dbReference type="EMBL" id="FLUM01000001">
    <property type="protein sequence ID" value="SBV97263.1"/>
    <property type="molecule type" value="Genomic_DNA"/>
</dbReference>
<dbReference type="RefSeq" id="WP_296940174.1">
    <property type="nucleotide sequence ID" value="NZ_LT599032.1"/>
</dbReference>
<dbReference type="AlphaFoldDB" id="A0A212JCS2"/>